<dbReference type="Pfam" id="PF13279">
    <property type="entry name" value="4HBT_2"/>
    <property type="match status" value="1"/>
</dbReference>
<dbReference type="InterPro" id="IPR012349">
    <property type="entry name" value="Split_barrel_FMN-bd"/>
</dbReference>
<sequence>MPNYYEIRHTVGFEETNLVGNVYYVNYVRWQGRCREMFLKEKAPTVLAELREDLKLFTLKVECEFFAEITAFDQLSVRMRLEELTQTQIQFSFDYVKLDEDQETLVARGIQRIACMRGPNTETVPSRVPADLRKALAPYTESQVAARSGLAVLPTRRRDEVARARQATKDAIAAARPKRSLHSVPDDLDEASLREVMARFATGITVLTVAGDEGHGMTANAFTSVSLDPPLVLCCVARPARLHEAIMTTRQFGVSVLGADQEELARYFADRDRPPGAAQFDAVSWLPGPRTGAPLLSGALAWLECDLTQVYNGGDHSIFLGEVLGSFRGDRGEALLFYHGNYQSALPPAIGA</sequence>
<name>A0A4R2J612_9PSEU</name>
<dbReference type="AlphaFoldDB" id="A0A4R2J612"/>
<organism evidence="3 4">
    <name type="scientific">Actinocrispum wychmicini</name>
    <dbReference type="NCBI Taxonomy" id="1213861"/>
    <lineage>
        <taxon>Bacteria</taxon>
        <taxon>Bacillati</taxon>
        <taxon>Actinomycetota</taxon>
        <taxon>Actinomycetes</taxon>
        <taxon>Pseudonocardiales</taxon>
        <taxon>Pseudonocardiaceae</taxon>
        <taxon>Actinocrispum</taxon>
    </lineage>
</organism>
<dbReference type="Pfam" id="PF01613">
    <property type="entry name" value="Flavin_Reduct"/>
    <property type="match status" value="1"/>
</dbReference>
<dbReference type="SUPFAM" id="SSF50475">
    <property type="entry name" value="FMN-binding split barrel"/>
    <property type="match status" value="1"/>
</dbReference>
<comment type="caution">
    <text evidence="3">The sequence shown here is derived from an EMBL/GenBank/DDBJ whole genome shotgun (WGS) entry which is preliminary data.</text>
</comment>
<dbReference type="PANTHER" id="PTHR30466:SF1">
    <property type="entry name" value="FMN REDUCTASE (NADH) RUTF"/>
    <property type="match status" value="1"/>
</dbReference>
<feature type="domain" description="Flavin reductase like" evidence="2">
    <location>
        <begin position="197"/>
        <end position="344"/>
    </location>
</feature>
<dbReference type="InterPro" id="IPR050268">
    <property type="entry name" value="NADH-dep_flavin_reductase"/>
</dbReference>
<dbReference type="InterPro" id="IPR029069">
    <property type="entry name" value="HotDog_dom_sf"/>
</dbReference>
<evidence type="ECO:0000313" key="3">
    <source>
        <dbReference type="EMBL" id="TCO54401.1"/>
    </source>
</evidence>
<keyword evidence="3" id="KW-0378">Hydrolase</keyword>
<dbReference type="PANTHER" id="PTHR30466">
    <property type="entry name" value="FLAVIN REDUCTASE"/>
    <property type="match status" value="1"/>
</dbReference>
<dbReference type="InterPro" id="IPR002563">
    <property type="entry name" value="Flavin_Rdtase-like_dom"/>
</dbReference>
<dbReference type="Gene3D" id="2.30.110.10">
    <property type="entry name" value="Electron Transport, Fmn-binding Protein, Chain A"/>
    <property type="match status" value="1"/>
</dbReference>
<evidence type="ECO:0000313" key="4">
    <source>
        <dbReference type="Proteomes" id="UP000295680"/>
    </source>
</evidence>
<dbReference type="GO" id="GO:0016787">
    <property type="term" value="F:hydrolase activity"/>
    <property type="evidence" value="ECO:0007669"/>
    <property type="project" value="UniProtKB-KW"/>
</dbReference>
<proteinExistence type="predicted"/>
<dbReference type="SUPFAM" id="SSF54637">
    <property type="entry name" value="Thioesterase/thiol ester dehydrase-isomerase"/>
    <property type="match status" value="1"/>
</dbReference>
<dbReference type="EMBL" id="SLWS01000009">
    <property type="protein sequence ID" value="TCO54401.1"/>
    <property type="molecule type" value="Genomic_DNA"/>
</dbReference>
<gene>
    <name evidence="3" type="ORF">EV192_109382</name>
</gene>
<dbReference type="SMART" id="SM00903">
    <property type="entry name" value="Flavin_Reduct"/>
    <property type="match status" value="1"/>
</dbReference>
<protein>
    <submittedName>
        <fullName evidence="3">YbgC/YbaW family acyl-CoA thioester hydrolase</fullName>
    </submittedName>
</protein>
<evidence type="ECO:0000256" key="1">
    <source>
        <dbReference type="ARBA" id="ARBA00023002"/>
    </source>
</evidence>
<keyword evidence="1" id="KW-0560">Oxidoreductase</keyword>
<dbReference type="Proteomes" id="UP000295680">
    <property type="component" value="Unassembled WGS sequence"/>
</dbReference>
<keyword evidence="4" id="KW-1185">Reference proteome</keyword>
<accession>A0A4R2J612</accession>
<dbReference type="GO" id="GO:0010181">
    <property type="term" value="F:FMN binding"/>
    <property type="evidence" value="ECO:0007669"/>
    <property type="project" value="InterPro"/>
</dbReference>
<reference evidence="3 4" key="1">
    <citation type="submission" date="2019-03" db="EMBL/GenBank/DDBJ databases">
        <title>Genomic Encyclopedia of Type Strains, Phase IV (KMG-IV): sequencing the most valuable type-strain genomes for metagenomic binning, comparative biology and taxonomic classification.</title>
        <authorList>
            <person name="Goeker M."/>
        </authorList>
    </citation>
    <scope>NUCLEOTIDE SEQUENCE [LARGE SCALE GENOMIC DNA]</scope>
    <source>
        <strain evidence="3 4">DSM 45934</strain>
    </source>
</reference>
<dbReference type="GO" id="GO:0042602">
    <property type="term" value="F:riboflavin reductase (NADPH) activity"/>
    <property type="evidence" value="ECO:0007669"/>
    <property type="project" value="TreeGrafter"/>
</dbReference>
<dbReference type="CDD" id="cd00586">
    <property type="entry name" value="4HBT"/>
    <property type="match status" value="1"/>
</dbReference>
<dbReference type="Gene3D" id="3.10.129.10">
    <property type="entry name" value="Hotdog Thioesterase"/>
    <property type="match status" value="1"/>
</dbReference>
<evidence type="ECO:0000259" key="2">
    <source>
        <dbReference type="SMART" id="SM00903"/>
    </source>
</evidence>